<evidence type="ECO:0000256" key="1">
    <source>
        <dbReference type="ARBA" id="ARBA00006068"/>
    </source>
</evidence>
<comment type="similarity">
    <text evidence="1">Belongs to the LytR/CpsA/Psr (LCP) family.</text>
</comment>
<dbReference type="PANTHER" id="PTHR33392">
    <property type="entry name" value="POLYISOPRENYL-TEICHOIC ACID--PEPTIDOGLYCAN TEICHOIC ACID TRANSFERASE TAGU"/>
    <property type="match status" value="1"/>
</dbReference>
<dbReference type="AlphaFoldDB" id="A0AAT9HXD0"/>
<dbReference type="Pfam" id="PF03816">
    <property type="entry name" value="LytR_cpsA_psr"/>
    <property type="match status" value="1"/>
</dbReference>
<dbReference type="InterPro" id="IPR004474">
    <property type="entry name" value="LytR_CpsA_psr"/>
</dbReference>
<gene>
    <name evidence="4" type="ORF">SHKM778_85550</name>
</gene>
<organism evidence="4">
    <name type="scientific">Streptomyces haneummycinicus</name>
    <dbReference type="NCBI Taxonomy" id="3074435"/>
    <lineage>
        <taxon>Bacteria</taxon>
        <taxon>Bacillati</taxon>
        <taxon>Actinomycetota</taxon>
        <taxon>Actinomycetes</taxon>
        <taxon>Kitasatosporales</taxon>
        <taxon>Streptomycetaceae</taxon>
        <taxon>Streptomyces</taxon>
    </lineage>
</organism>
<dbReference type="Gene3D" id="3.40.630.190">
    <property type="entry name" value="LCP protein"/>
    <property type="match status" value="1"/>
</dbReference>
<reference evidence="4" key="2">
    <citation type="submission" date="2024-07" db="EMBL/GenBank/DDBJ databases">
        <title>Streptomyces haneummycinica sp. nov., a new antibiotic-producing actinobacterium isolated from marine sediment.</title>
        <authorList>
            <person name="Uemura M."/>
            <person name="Hamada M."/>
            <person name="Hirano S."/>
            <person name="Kobayashi K."/>
            <person name="Ohshiro T."/>
            <person name="Kobayashi T."/>
            <person name="Terahara T."/>
        </authorList>
    </citation>
    <scope>NUCLEOTIDE SEQUENCE</scope>
    <source>
        <strain evidence="4">KM77-8</strain>
    </source>
</reference>
<name>A0AAT9HXD0_9ACTN</name>
<feature type="region of interest" description="Disordered" evidence="2">
    <location>
        <begin position="86"/>
        <end position="115"/>
    </location>
</feature>
<proteinExistence type="inferred from homology"/>
<dbReference type="PANTHER" id="PTHR33392:SF6">
    <property type="entry name" value="POLYISOPRENYL-TEICHOIC ACID--PEPTIDOGLYCAN TEICHOIC ACID TRANSFERASE TAGU"/>
    <property type="match status" value="1"/>
</dbReference>
<dbReference type="EMBL" id="AP035768">
    <property type="protein sequence ID" value="BFO22167.1"/>
    <property type="molecule type" value="Genomic_DNA"/>
</dbReference>
<feature type="compositionally biased region" description="Basic and acidic residues" evidence="2">
    <location>
        <begin position="1"/>
        <end position="11"/>
    </location>
</feature>
<evidence type="ECO:0000256" key="2">
    <source>
        <dbReference type="SAM" id="MobiDB-lite"/>
    </source>
</evidence>
<reference evidence="4" key="1">
    <citation type="submission" date="2024-06" db="EMBL/GenBank/DDBJ databases">
        <authorList>
            <consortium name="consrtm"/>
            <person name="Uemura M."/>
            <person name="Terahara T."/>
        </authorList>
    </citation>
    <scope>NUCLEOTIDE SEQUENCE</scope>
    <source>
        <strain evidence="4">KM77-8</strain>
    </source>
</reference>
<dbReference type="InterPro" id="IPR050922">
    <property type="entry name" value="LytR/CpsA/Psr_CW_biosynth"/>
</dbReference>
<evidence type="ECO:0000313" key="4">
    <source>
        <dbReference type="EMBL" id="BFO22167.1"/>
    </source>
</evidence>
<accession>A0AAT9HXD0</accession>
<feature type="domain" description="Cell envelope-related transcriptional attenuator" evidence="3">
    <location>
        <begin position="23"/>
        <end position="99"/>
    </location>
</feature>
<protein>
    <recommendedName>
        <fullName evidence="3">Cell envelope-related transcriptional attenuator domain-containing protein</fullName>
    </recommendedName>
</protein>
<sequence length="115" mass="12255">MIDIPDCRSKQSDGSTKEIPGSTVPTKFNESYGVDGRDPGCTMLTVESVTGLEVDHFMMFDFNAVKTLSTAVGGVKVCLEKPIKDLDGGSGLDLPEGRAPSRARRRSRSCATGTV</sequence>
<feature type="region of interest" description="Disordered" evidence="2">
    <location>
        <begin position="1"/>
        <end position="32"/>
    </location>
</feature>
<evidence type="ECO:0000259" key="3">
    <source>
        <dbReference type="Pfam" id="PF03816"/>
    </source>
</evidence>